<evidence type="ECO:0000313" key="12">
    <source>
        <dbReference type="Proteomes" id="UP000292082"/>
    </source>
</evidence>
<name>A0A4V2K6V9_9APHY</name>
<comment type="catalytic activity">
    <reaction evidence="1">
        <text>Random hydrolysis of (1-&gt;4)-beta-D-mannosidic linkages in mannans, galactomannans and glucomannans.</text>
        <dbReference type="EC" id="3.2.1.78"/>
    </reaction>
</comment>
<sequence length="371" mass="40142">MRFSAALLGVLALPALVCAAATASPANFAGSNLYYAAGLSSSQRATLLKGLQSANMKVLRVWIGAQSGSQKGTSIPAFPDVEPSTVCNGDTSCYNPQILNMLDDLMVDAKSYGVKLLITMHSFNALEANDVYGQRWGTGYFYEQADAQAAFDKRLQYIVNHVHKTLGKPWKELSDYIIGFEAENEAMIGKGEAYIQAHTSWQCDRAATIKSALGSNSGILVFTGGESWVSESVQSAWLQCSGIDVISLHAYGVGDFATSNLQTYVNMAKSAGKRMIMEEWGACYFSTENNNCPQGDVLDTDTRNSNIKTWAAQVNAAGLSWLYWQVLPNNDPHEGYDYEIGIGEASWGTLQAAAKNAYSTTGAFDFSGYLS</sequence>
<dbReference type="PANTHER" id="PTHR31451">
    <property type="match status" value="1"/>
</dbReference>
<evidence type="ECO:0000256" key="7">
    <source>
        <dbReference type="ARBA" id="ARBA00022801"/>
    </source>
</evidence>
<dbReference type="InterPro" id="IPR001547">
    <property type="entry name" value="Glyco_hydro_5"/>
</dbReference>
<evidence type="ECO:0000256" key="5">
    <source>
        <dbReference type="ARBA" id="ARBA00022525"/>
    </source>
</evidence>
<evidence type="ECO:0000256" key="6">
    <source>
        <dbReference type="ARBA" id="ARBA00022729"/>
    </source>
</evidence>
<evidence type="ECO:0000256" key="3">
    <source>
        <dbReference type="ARBA" id="ARBA00005641"/>
    </source>
</evidence>
<evidence type="ECO:0000313" key="11">
    <source>
        <dbReference type="EMBL" id="TBU53753.1"/>
    </source>
</evidence>
<dbReference type="PANTHER" id="PTHR31451:SF39">
    <property type="entry name" value="MANNAN ENDO-1,4-BETA-MANNOSIDASE 1"/>
    <property type="match status" value="1"/>
</dbReference>
<evidence type="ECO:0000256" key="2">
    <source>
        <dbReference type="ARBA" id="ARBA00004613"/>
    </source>
</evidence>
<dbReference type="EC" id="3.2.1.78" evidence="4"/>
<dbReference type="AlphaFoldDB" id="A0A4V2K6V9"/>
<evidence type="ECO:0000256" key="4">
    <source>
        <dbReference type="ARBA" id="ARBA00012706"/>
    </source>
</evidence>
<dbReference type="GO" id="GO:0005576">
    <property type="term" value="C:extracellular region"/>
    <property type="evidence" value="ECO:0007669"/>
    <property type="project" value="UniProtKB-SubCell"/>
</dbReference>
<proteinExistence type="inferred from homology"/>
<dbReference type="Proteomes" id="UP000292082">
    <property type="component" value="Unassembled WGS sequence"/>
</dbReference>
<comment type="similarity">
    <text evidence="3 9">Belongs to the glycosyl hydrolase 5 (cellulase A) family.</text>
</comment>
<evidence type="ECO:0000259" key="10">
    <source>
        <dbReference type="Pfam" id="PF00150"/>
    </source>
</evidence>
<evidence type="ECO:0000256" key="1">
    <source>
        <dbReference type="ARBA" id="ARBA00001678"/>
    </source>
</evidence>
<keyword evidence="7 9" id="KW-0378">Hydrolase</keyword>
<feature type="domain" description="Glycoside hydrolase family 5" evidence="10">
    <location>
        <begin position="22"/>
        <end position="328"/>
    </location>
</feature>
<gene>
    <name evidence="11" type="ORF">BD310DRAFT_133269</name>
</gene>
<keyword evidence="12" id="KW-1185">Reference proteome</keyword>
<dbReference type="EMBL" id="ML145206">
    <property type="protein sequence ID" value="TBU53753.1"/>
    <property type="molecule type" value="Genomic_DNA"/>
</dbReference>
<dbReference type="InterPro" id="IPR017853">
    <property type="entry name" value="GH"/>
</dbReference>
<keyword evidence="8 9" id="KW-0326">Glycosidase</keyword>
<dbReference type="STRING" id="114155.A0A4V2K6V9"/>
<dbReference type="Gene3D" id="3.20.20.80">
    <property type="entry name" value="Glycosidases"/>
    <property type="match status" value="1"/>
</dbReference>
<dbReference type="Pfam" id="PF00150">
    <property type="entry name" value="Cellulase"/>
    <property type="match status" value="1"/>
</dbReference>
<evidence type="ECO:0000256" key="8">
    <source>
        <dbReference type="ARBA" id="ARBA00023295"/>
    </source>
</evidence>
<dbReference type="GO" id="GO:0016985">
    <property type="term" value="F:mannan endo-1,4-beta-mannosidase activity"/>
    <property type="evidence" value="ECO:0007669"/>
    <property type="project" value="UniProtKB-EC"/>
</dbReference>
<keyword evidence="6" id="KW-0732">Signal</keyword>
<dbReference type="InterPro" id="IPR045053">
    <property type="entry name" value="MAN-like"/>
</dbReference>
<organism evidence="11 12">
    <name type="scientific">Dichomitus squalens</name>
    <dbReference type="NCBI Taxonomy" id="114155"/>
    <lineage>
        <taxon>Eukaryota</taxon>
        <taxon>Fungi</taxon>
        <taxon>Dikarya</taxon>
        <taxon>Basidiomycota</taxon>
        <taxon>Agaricomycotina</taxon>
        <taxon>Agaricomycetes</taxon>
        <taxon>Polyporales</taxon>
        <taxon>Polyporaceae</taxon>
        <taxon>Dichomitus</taxon>
    </lineage>
</organism>
<reference evidence="11 12" key="1">
    <citation type="submission" date="2019-01" db="EMBL/GenBank/DDBJ databases">
        <title>Draft genome sequences of three monokaryotic isolates of the white-rot basidiomycete fungus Dichomitus squalens.</title>
        <authorList>
            <consortium name="DOE Joint Genome Institute"/>
            <person name="Lopez S.C."/>
            <person name="Andreopoulos B."/>
            <person name="Pangilinan J."/>
            <person name="Lipzen A."/>
            <person name="Riley R."/>
            <person name="Ahrendt S."/>
            <person name="Ng V."/>
            <person name="Barry K."/>
            <person name="Daum C."/>
            <person name="Grigoriev I.V."/>
            <person name="Hilden K.S."/>
            <person name="Makela M.R."/>
            <person name="de Vries R.P."/>
        </authorList>
    </citation>
    <scope>NUCLEOTIDE SEQUENCE [LARGE SCALE GENOMIC DNA]</scope>
    <source>
        <strain evidence="11 12">CBS 464.89</strain>
    </source>
</reference>
<dbReference type="GO" id="GO:0046355">
    <property type="term" value="P:mannan catabolic process"/>
    <property type="evidence" value="ECO:0007669"/>
    <property type="project" value="UniProtKB-ARBA"/>
</dbReference>
<keyword evidence="5" id="KW-0964">Secreted</keyword>
<evidence type="ECO:0000256" key="9">
    <source>
        <dbReference type="RuleBase" id="RU361153"/>
    </source>
</evidence>
<protein>
    <recommendedName>
        <fullName evidence="4">mannan endo-1,4-beta-mannosidase</fullName>
        <ecNumber evidence="4">3.2.1.78</ecNumber>
    </recommendedName>
</protein>
<accession>A0A4V2K6V9</accession>
<comment type="subcellular location">
    <subcellularLocation>
        <location evidence="2">Secreted</location>
    </subcellularLocation>
</comment>
<dbReference type="SUPFAM" id="SSF51445">
    <property type="entry name" value="(Trans)glycosidases"/>
    <property type="match status" value="1"/>
</dbReference>